<evidence type="ECO:0000313" key="10">
    <source>
        <dbReference type="EMBL" id="ABK15032.1"/>
    </source>
</evidence>
<evidence type="ECO:0000256" key="7">
    <source>
        <dbReference type="RuleBase" id="RU003448"/>
    </source>
</evidence>
<comment type="similarity">
    <text evidence="1 7">Belongs to the aspartokinase family.</text>
</comment>
<dbReference type="GO" id="GO:0009090">
    <property type="term" value="P:homoserine biosynthetic process"/>
    <property type="evidence" value="ECO:0007669"/>
    <property type="project" value="TreeGrafter"/>
</dbReference>
<evidence type="ECO:0000256" key="5">
    <source>
        <dbReference type="ARBA" id="ARBA00022840"/>
    </source>
</evidence>
<keyword evidence="4 7" id="KW-0418">Kinase</keyword>
<dbReference type="STRING" id="349307.Mthe_1253"/>
<evidence type="ECO:0000259" key="9">
    <source>
        <dbReference type="PROSITE" id="PS51671"/>
    </source>
</evidence>
<keyword evidence="3" id="KW-0547">Nucleotide-binding</keyword>
<evidence type="ECO:0000313" key="11">
    <source>
        <dbReference type="Proteomes" id="UP000000674"/>
    </source>
</evidence>
<dbReference type="InterPro" id="IPR002912">
    <property type="entry name" value="ACT_dom"/>
</dbReference>
<dbReference type="InterPro" id="IPR036393">
    <property type="entry name" value="AceGlu_kinase-like_sf"/>
</dbReference>
<dbReference type="NCBIfam" id="TIGR00657">
    <property type="entry name" value="asp_kinases"/>
    <property type="match status" value="1"/>
</dbReference>
<dbReference type="NCBIfam" id="NF004938">
    <property type="entry name" value="PRK06291.1"/>
    <property type="match status" value="1"/>
</dbReference>
<dbReference type="Gene3D" id="3.30.70.260">
    <property type="match status" value="1"/>
</dbReference>
<protein>
    <recommendedName>
        <fullName evidence="7">Aspartokinase</fullName>
        <ecNumber evidence="7">2.7.2.4</ecNumber>
    </recommendedName>
</protein>
<dbReference type="PANTHER" id="PTHR21499:SF59">
    <property type="entry name" value="ASPARTOKINASE"/>
    <property type="match status" value="1"/>
</dbReference>
<evidence type="ECO:0000256" key="8">
    <source>
        <dbReference type="RuleBase" id="RU004249"/>
    </source>
</evidence>
<evidence type="ECO:0000256" key="6">
    <source>
        <dbReference type="ARBA" id="ARBA00047872"/>
    </source>
</evidence>
<dbReference type="GO" id="GO:0004072">
    <property type="term" value="F:aspartate kinase activity"/>
    <property type="evidence" value="ECO:0007669"/>
    <property type="project" value="UniProtKB-EC"/>
</dbReference>
<proteinExistence type="inferred from homology"/>
<dbReference type="SUPFAM" id="SSF53633">
    <property type="entry name" value="Carbamate kinase-like"/>
    <property type="match status" value="1"/>
</dbReference>
<dbReference type="UniPathway" id="UPA00034">
    <property type="reaction ID" value="UER00015"/>
</dbReference>
<dbReference type="GeneID" id="4462539"/>
<keyword evidence="8" id="KW-0028">Amino-acid biosynthesis</keyword>
<feature type="domain" description="ACT" evidence="9">
    <location>
        <begin position="323"/>
        <end position="391"/>
    </location>
</feature>
<dbReference type="UniPathway" id="UPA00051">
    <property type="reaction ID" value="UER00462"/>
</dbReference>
<dbReference type="CDD" id="cd04924">
    <property type="entry name" value="ACT_AK-Arch_2"/>
    <property type="match status" value="1"/>
</dbReference>
<comment type="pathway">
    <text evidence="8">Amino-acid biosynthesis; L-lysine biosynthesis via DAP pathway; (S)-tetrahydrodipicolinate from L-aspartate: step 1/4.</text>
</comment>
<dbReference type="PROSITE" id="PS51671">
    <property type="entry name" value="ACT"/>
    <property type="match status" value="2"/>
</dbReference>
<dbReference type="Gene3D" id="3.30.2130.10">
    <property type="entry name" value="VC0802-like"/>
    <property type="match status" value="1"/>
</dbReference>
<dbReference type="InterPro" id="IPR001341">
    <property type="entry name" value="Asp_kinase"/>
</dbReference>
<evidence type="ECO:0000256" key="3">
    <source>
        <dbReference type="ARBA" id="ARBA00022741"/>
    </source>
</evidence>
<keyword evidence="2 7" id="KW-0808">Transferase</keyword>
<dbReference type="Pfam" id="PF00696">
    <property type="entry name" value="AA_kinase"/>
    <property type="match status" value="1"/>
</dbReference>
<dbReference type="GO" id="GO:0009089">
    <property type="term" value="P:lysine biosynthetic process via diaminopimelate"/>
    <property type="evidence" value="ECO:0007669"/>
    <property type="project" value="UniProtKB-UniPathway"/>
</dbReference>
<dbReference type="RefSeq" id="WP_011696424.1">
    <property type="nucleotide sequence ID" value="NC_008553.1"/>
</dbReference>
<dbReference type="NCBIfam" id="TIGR00656">
    <property type="entry name" value="asp_kin_monofn"/>
    <property type="match status" value="1"/>
</dbReference>
<dbReference type="AlphaFoldDB" id="A0B8K8"/>
<keyword evidence="5" id="KW-0067">ATP-binding</keyword>
<name>A0B8K8_METTP</name>
<feature type="domain" description="ACT" evidence="9">
    <location>
        <begin position="400"/>
        <end position="465"/>
    </location>
</feature>
<dbReference type="InterPro" id="IPR005260">
    <property type="entry name" value="Asp_kin_monofn"/>
</dbReference>
<dbReference type="InterPro" id="IPR045865">
    <property type="entry name" value="ACT-like_dom_sf"/>
</dbReference>
<accession>A0B8K8</accession>
<dbReference type="PIRSF" id="PIRSF000726">
    <property type="entry name" value="Asp_kin"/>
    <property type="match status" value="1"/>
</dbReference>
<dbReference type="KEGG" id="mtp:Mthe_1253"/>
<dbReference type="Gene3D" id="3.40.1160.10">
    <property type="entry name" value="Acetylglutamate kinase-like"/>
    <property type="match status" value="1"/>
</dbReference>
<gene>
    <name evidence="10" type="ordered locus">Mthe_1253</name>
</gene>
<sequence length="465" mass="49897">MARLVMKFGGVSVADGRRLRNVGELVRGFSSGNEIVVVTSALQGVTDDLLECARSSAKYGRVSDVDDFIMRLAEKHEQAITDAISDEAIRDEIRSDIRKKIDTLEKAYVGICYLGELTPRSIDYISSFGEQLSAPILSGVFRDMGIESRYYTGGEVGIITNSDYGNAKPLEKSYSLIAKKLLPIKGIPVVTGFIAMDENGIITTLGRGGSDFSASIIGAAIDADEIWFWKETSGVLTADPKIDPSAKTIPTISYIEAMELSFFGAKVLHPRAIEPAIRKGIPVRVKCTFDPESPGTQIVQEEELKDGVIKAVSLSTNVALLNVSGAEMIGTPGVAARVFSALANAGVNIIMISQGSSEANISMVVEEKDLDKAEEALRRDLPREIVRGISHNKDVCVVAVVGSGMAGTPGVAGRLFSAMGRAGINVRMISQGSSEHNISFVVAAKDGKRAVQKIHREFRLNGDRA</sequence>
<evidence type="ECO:0000256" key="1">
    <source>
        <dbReference type="ARBA" id="ARBA00010122"/>
    </source>
</evidence>
<dbReference type="CDD" id="cd04921">
    <property type="entry name" value="ACT_AKi-HSDH-ThrA-like_1"/>
    <property type="match status" value="1"/>
</dbReference>
<evidence type="ECO:0000256" key="2">
    <source>
        <dbReference type="ARBA" id="ARBA00022679"/>
    </source>
</evidence>
<dbReference type="HOGENOM" id="CLU_009116_6_0_2"/>
<comment type="pathway">
    <text evidence="8">Amino-acid biosynthesis; L-threonine biosynthesis; L-threonine from L-aspartate: step 1/5.</text>
</comment>
<dbReference type="EC" id="2.7.2.4" evidence="7"/>
<dbReference type="InterPro" id="IPR054352">
    <property type="entry name" value="ACT_Aspartokinase"/>
</dbReference>
<dbReference type="GO" id="GO:0005524">
    <property type="term" value="F:ATP binding"/>
    <property type="evidence" value="ECO:0007669"/>
    <property type="project" value="UniProtKB-KW"/>
</dbReference>
<dbReference type="Proteomes" id="UP000000674">
    <property type="component" value="Chromosome"/>
</dbReference>
<dbReference type="GO" id="GO:0005829">
    <property type="term" value="C:cytosol"/>
    <property type="evidence" value="ECO:0007669"/>
    <property type="project" value="TreeGrafter"/>
</dbReference>
<dbReference type="UniPathway" id="UPA00050">
    <property type="reaction ID" value="UER00461"/>
</dbReference>
<evidence type="ECO:0000256" key="4">
    <source>
        <dbReference type="ARBA" id="ARBA00022777"/>
    </source>
</evidence>
<comment type="pathway">
    <text evidence="8">Amino-acid biosynthesis; L-methionine biosynthesis via de novo pathway; L-homoserine from L-aspartate: step 1/3.</text>
</comment>
<dbReference type="InterPro" id="IPR001048">
    <property type="entry name" value="Asp/Glu/Uridylate_kinase"/>
</dbReference>
<comment type="catalytic activity">
    <reaction evidence="6 7">
        <text>L-aspartate + ATP = 4-phospho-L-aspartate + ADP</text>
        <dbReference type="Rhea" id="RHEA:23776"/>
        <dbReference type="ChEBI" id="CHEBI:29991"/>
        <dbReference type="ChEBI" id="CHEBI:30616"/>
        <dbReference type="ChEBI" id="CHEBI:57535"/>
        <dbReference type="ChEBI" id="CHEBI:456216"/>
        <dbReference type="EC" id="2.7.2.4"/>
    </reaction>
</comment>
<dbReference type="Pfam" id="PF22468">
    <property type="entry name" value="ACT_9"/>
    <property type="match status" value="2"/>
</dbReference>
<dbReference type="GO" id="GO:0009088">
    <property type="term" value="P:threonine biosynthetic process"/>
    <property type="evidence" value="ECO:0007669"/>
    <property type="project" value="UniProtKB-UniPathway"/>
</dbReference>
<dbReference type="SUPFAM" id="SSF55021">
    <property type="entry name" value="ACT-like"/>
    <property type="match status" value="2"/>
</dbReference>
<dbReference type="PANTHER" id="PTHR21499">
    <property type="entry name" value="ASPARTATE KINASE"/>
    <property type="match status" value="1"/>
</dbReference>
<keyword evidence="11" id="KW-1185">Reference proteome</keyword>
<dbReference type="EMBL" id="CP000477">
    <property type="protein sequence ID" value="ABK15032.1"/>
    <property type="molecule type" value="Genomic_DNA"/>
</dbReference>
<reference evidence="10 11" key="1">
    <citation type="submission" date="2006-10" db="EMBL/GenBank/DDBJ databases">
        <title>Complete sequence of Methanosaeta thermophila PT.</title>
        <authorList>
            <consortium name="US DOE Joint Genome Institute"/>
            <person name="Copeland A."/>
            <person name="Lucas S."/>
            <person name="Lapidus A."/>
            <person name="Barry K."/>
            <person name="Detter J.C."/>
            <person name="Glavina del Rio T."/>
            <person name="Hammon N."/>
            <person name="Israni S."/>
            <person name="Pitluck S."/>
            <person name="Chain P."/>
            <person name="Malfatti S."/>
            <person name="Shin M."/>
            <person name="Vergez L."/>
            <person name="Schmutz J."/>
            <person name="Larimer F."/>
            <person name="Land M."/>
            <person name="Hauser L."/>
            <person name="Kyrpides N."/>
            <person name="Kim E."/>
            <person name="Smith K.S."/>
            <person name="Ingram-Smith C."/>
            <person name="Richardson P."/>
        </authorList>
    </citation>
    <scope>NUCLEOTIDE SEQUENCE [LARGE SCALE GENOMIC DNA]</scope>
    <source>
        <strain evidence="11">DSM 6194 / JCM 14653 / NBRC 101360 / PT</strain>
    </source>
</reference>
<organism evidence="10 11">
    <name type="scientific">Methanothrix thermoacetophila (strain DSM 6194 / JCM 14653 / NBRC 101360 / PT)</name>
    <name type="common">Methanosaeta thermophila</name>
    <dbReference type="NCBI Taxonomy" id="349307"/>
    <lineage>
        <taxon>Archaea</taxon>
        <taxon>Methanobacteriati</taxon>
        <taxon>Methanobacteriota</taxon>
        <taxon>Stenosarchaea group</taxon>
        <taxon>Methanomicrobia</taxon>
        <taxon>Methanotrichales</taxon>
        <taxon>Methanotrichaceae</taxon>
        <taxon>Methanothrix</taxon>
    </lineage>
</organism>